<gene>
    <name evidence="1" type="ORF">PANDA_010790</name>
</gene>
<proteinExistence type="predicted"/>
<feature type="non-terminal residue" evidence="1">
    <location>
        <position position="94"/>
    </location>
</feature>
<sequence>YCKRGSGLIQANGQRLEVIEPRPLQDKLPEPILRKERFAGLDIQVRGGVVTWPRLVQSAGPSPTLWWPIVRNMGMRPPRRRSKTSSTCTTQLCW</sequence>
<dbReference type="AlphaFoldDB" id="D2HI07"/>
<reference evidence="1" key="1">
    <citation type="journal article" date="2010" name="Nature">
        <title>The sequence and de novo assembly of the giant panda genome.</title>
        <authorList>
            <person name="Li R."/>
            <person name="Fan W."/>
            <person name="Tian G."/>
            <person name="Zhu H."/>
            <person name="He L."/>
            <person name="Cai J."/>
            <person name="Huang Q."/>
            <person name="Cai Q."/>
            <person name="Li B."/>
            <person name="Bai Y."/>
            <person name="Zhang Z."/>
            <person name="Zhang Y."/>
            <person name="Wang W."/>
            <person name="Li J."/>
            <person name="Wei F."/>
            <person name="Li H."/>
            <person name="Jian M."/>
            <person name="Li J."/>
            <person name="Zhang Z."/>
            <person name="Nielsen R."/>
            <person name="Li D."/>
            <person name="Gu W."/>
            <person name="Yang Z."/>
            <person name="Xuan Z."/>
            <person name="Ryder O.A."/>
            <person name="Leung F.C."/>
            <person name="Zhou Y."/>
            <person name="Cao J."/>
            <person name="Sun X."/>
            <person name="Fu Y."/>
            <person name="Fang X."/>
            <person name="Guo X."/>
            <person name="Wang B."/>
            <person name="Hou R."/>
            <person name="Shen F."/>
            <person name="Mu B."/>
            <person name="Ni P."/>
            <person name="Lin R."/>
            <person name="Qian W."/>
            <person name="Wang G."/>
            <person name="Yu C."/>
            <person name="Nie W."/>
            <person name="Wang J."/>
            <person name="Wu Z."/>
            <person name="Liang H."/>
            <person name="Min J."/>
            <person name="Wu Q."/>
            <person name="Cheng S."/>
            <person name="Ruan J."/>
            <person name="Wang M."/>
            <person name="Shi Z."/>
            <person name="Wen M."/>
            <person name="Liu B."/>
            <person name="Ren X."/>
            <person name="Zheng H."/>
            <person name="Dong D."/>
            <person name="Cook K."/>
            <person name="Shan G."/>
            <person name="Zhang H."/>
            <person name="Kosiol C."/>
            <person name="Xie X."/>
            <person name="Lu Z."/>
            <person name="Zheng H."/>
            <person name="Li Y."/>
            <person name="Steiner C.C."/>
            <person name="Lam T.T."/>
            <person name="Lin S."/>
            <person name="Zhang Q."/>
            <person name="Li G."/>
            <person name="Tian J."/>
            <person name="Gong T."/>
            <person name="Liu H."/>
            <person name="Zhang D."/>
            <person name="Fang L."/>
            <person name="Ye C."/>
            <person name="Zhang J."/>
            <person name="Hu W."/>
            <person name="Xu A."/>
            <person name="Ren Y."/>
            <person name="Zhang G."/>
            <person name="Bruford M.W."/>
            <person name="Li Q."/>
            <person name="Ma L."/>
            <person name="Guo Y."/>
            <person name="An N."/>
            <person name="Hu Y."/>
            <person name="Zheng Y."/>
            <person name="Shi Y."/>
            <person name="Li Z."/>
            <person name="Liu Q."/>
            <person name="Chen Y."/>
            <person name="Zhao J."/>
            <person name="Qu N."/>
            <person name="Zhao S."/>
            <person name="Tian F."/>
            <person name="Wang X."/>
            <person name="Wang H."/>
            <person name="Xu L."/>
            <person name="Liu X."/>
            <person name="Vinar T."/>
            <person name="Wang Y."/>
            <person name="Lam T.W."/>
            <person name="Yiu S.M."/>
            <person name="Liu S."/>
            <person name="Zhang H."/>
            <person name="Li D."/>
            <person name="Huang Y."/>
            <person name="Wang X."/>
            <person name="Yang G."/>
            <person name="Jiang Z."/>
            <person name="Wang J."/>
            <person name="Qin N."/>
            <person name="Li L."/>
            <person name="Li J."/>
            <person name="Bolund L."/>
            <person name="Kristiansen K."/>
            <person name="Wong G.K."/>
            <person name="Olson M."/>
            <person name="Zhang X."/>
            <person name="Li S."/>
            <person name="Yang H."/>
            <person name="Wang J."/>
            <person name="Wang J."/>
        </authorList>
    </citation>
    <scope>NUCLEOTIDE SEQUENCE [LARGE SCALE GENOMIC DNA]</scope>
</reference>
<dbReference type="InParanoid" id="D2HI07"/>
<dbReference type="EMBL" id="GL192864">
    <property type="protein sequence ID" value="EFB17091.1"/>
    <property type="molecule type" value="Genomic_DNA"/>
</dbReference>
<name>D2HI07_AILME</name>
<accession>D2HI07</accession>
<evidence type="ECO:0000313" key="1">
    <source>
        <dbReference type="EMBL" id="EFB17091.1"/>
    </source>
</evidence>
<feature type="non-terminal residue" evidence="1">
    <location>
        <position position="1"/>
    </location>
</feature>
<protein>
    <submittedName>
        <fullName evidence="1">Uncharacterized protein</fullName>
    </submittedName>
</protein>
<organism evidence="1">
    <name type="scientific">Ailuropoda melanoleuca</name>
    <name type="common">Giant panda</name>
    <dbReference type="NCBI Taxonomy" id="9646"/>
    <lineage>
        <taxon>Eukaryota</taxon>
        <taxon>Metazoa</taxon>
        <taxon>Chordata</taxon>
        <taxon>Craniata</taxon>
        <taxon>Vertebrata</taxon>
        <taxon>Euteleostomi</taxon>
        <taxon>Mammalia</taxon>
        <taxon>Eutheria</taxon>
        <taxon>Laurasiatheria</taxon>
        <taxon>Carnivora</taxon>
        <taxon>Caniformia</taxon>
        <taxon>Ursidae</taxon>
        <taxon>Ailuropoda</taxon>
    </lineage>
</organism>